<accession>Q01V46</accession>
<dbReference type="AlphaFoldDB" id="Q01V46"/>
<sequence precursor="true">MKSTNPQPQCARFRKLTVNSFVMATALAMATGVCSAADSIGVSCALPYTLHHPDPFFPCVGQHTVQYSTSNTDANAKVTAELLALDGNGNLINSFTVHNGENVELASRLSQTAWRFVPSGGLPQVYAPVPLLHVTVEDRGLKAEAYCSDIPYVQVIQPRGGVVSESDGNNTNVLVAIPLTNPGSLHLFVDGVDILTQVPNSFACLPNVPCNGTVTINGQVVGYSNLIIDVASAIDKPASNTVRVTLTNLACGGHIFRVSSVKLPGVPQLVAGVCNADSLSKAGTSSVFSISITDPTPLKITPIIPTPVAGQVCGGTQITNVSINGKNLSVAGETFTPGNGTTSGDVYKVAINTTLDKTDLVRDAFGAHDAPLGTLDAGSNRLAASAKDVNGNRTYKNLIFATGSVAPVAIDPNAKIFQTAAMETAVSSNLKRLVEAQIDSTFTANAPANTDLQNAFVVGLSASGAQTLFNSLCTAPIKDNPDPTINGLTPGQAFSKKVTAAIKAIPATRVTISSPCSCDPPVNINIKSVNIGTNVACNLTFTDGSFHVRMSLPDVHVVADAVGFCKETFLGACVDGAAVGVEGTADVTGIRLDWDVKATDITGTTTPSPILFAGTTATGAHDITNPFGDQGISTCGLSDVCTFLVQIFTFGAVDLTPTINISQVQDFSAQIGATSKDPVKMTQIKVDPTVINNFNQKASGDISEVHITPSGITAGLVGHFASLAVDPSVPATPGVTLTPAPVPPLPVPNAKDVFIGISDDAINMMFASLTAAGKLQTGAPGGNGCIDTGVTIGTLLPPSCDSLTLDNDVSTVAARGYCHAIKGDACGSVTYNNPALSATDNANLTASEQGECYGAQGLPAGQTCGSLANFNLFFYGACSITPNLNLHAPQPLLFCAKGDVPPRMLFPDNPGTGGAVPAVLRIPSLSVALVIDRDQNHQTTGAFANIPGCFTPGTSTAVDCNVFSACLALNLDFSMAFQTCSDGKPGFVPTFQDVQVLTRQVGTVCGGATSPTTDASVLSSSSNTQITIPLGNNGASFAPPICGAGLDLGGFVSCTQPGVLSIRSENTFLDSRDYLAITCKIQ</sequence>
<dbReference type="InParanoid" id="Q01V46"/>
<dbReference type="EMBL" id="CP000473">
    <property type="protein sequence ID" value="ABJ86469.1"/>
    <property type="molecule type" value="Genomic_DNA"/>
</dbReference>
<feature type="chain" id="PRO_5004163461" evidence="1">
    <location>
        <begin position="37"/>
        <end position="1082"/>
    </location>
</feature>
<dbReference type="HOGENOM" id="CLU_285892_0_0_0"/>
<organism evidence="2">
    <name type="scientific">Solibacter usitatus (strain Ellin6076)</name>
    <dbReference type="NCBI Taxonomy" id="234267"/>
    <lineage>
        <taxon>Bacteria</taxon>
        <taxon>Pseudomonadati</taxon>
        <taxon>Acidobacteriota</taxon>
        <taxon>Terriglobia</taxon>
        <taxon>Bryobacterales</taxon>
        <taxon>Solibacteraceae</taxon>
        <taxon>Candidatus Solibacter</taxon>
    </lineage>
</organism>
<name>Q01V46_SOLUE</name>
<protein>
    <submittedName>
        <fullName evidence="2">Uncharacterized protein</fullName>
    </submittedName>
</protein>
<evidence type="ECO:0000256" key="1">
    <source>
        <dbReference type="SAM" id="SignalP"/>
    </source>
</evidence>
<proteinExistence type="predicted"/>
<gene>
    <name evidence="2" type="ordered locus">Acid_5522</name>
</gene>
<reference evidence="2" key="1">
    <citation type="submission" date="2006-10" db="EMBL/GenBank/DDBJ databases">
        <title>Complete sequence of Solibacter usitatus Ellin6076.</title>
        <authorList>
            <consortium name="US DOE Joint Genome Institute"/>
            <person name="Copeland A."/>
            <person name="Lucas S."/>
            <person name="Lapidus A."/>
            <person name="Barry K."/>
            <person name="Detter J.C."/>
            <person name="Glavina del Rio T."/>
            <person name="Hammon N."/>
            <person name="Israni S."/>
            <person name="Dalin E."/>
            <person name="Tice H."/>
            <person name="Pitluck S."/>
            <person name="Thompson L.S."/>
            <person name="Brettin T."/>
            <person name="Bruce D."/>
            <person name="Han C."/>
            <person name="Tapia R."/>
            <person name="Gilna P."/>
            <person name="Schmutz J."/>
            <person name="Larimer F."/>
            <person name="Land M."/>
            <person name="Hauser L."/>
            <person name="Kyrpides N."/>
            <person name="Mikhailova N."/>
            <person name="Janssen P.H."/>
            <person name="Kuske C.R."/>
            <person name="Richardson P."/>
        </authorList>
    </citation>
    <scope>NUCLEOTIDE SEQUENCE</scope>
    <source>
        <strain evidence="2">Ellin6076</strain>
    </source>
</reference>
<dbReference type="KEGG" id="sus:Acid_5522"/>
<feature type="signal peptide" evidence="1">
    <location>
        <begin position="1"/>
        <end position="36"/>
    </location>
</feature>
<keyword evidence="1" id="KW-0732">Signal</keyword>
<evidence type="ECO:0000313" key="2">
    <source>
        <dbReference type="EMBL" id="ABJ86469.1"/>
    </source>
</evidence>